<keyword evidence="3" id="KW-1185">Reference proteome</keyword>
<proteinExistence type="predicted"/>
<evidence type="ECO:0008006" key="4">
    <source>
        <dbReference type="Google" id="ProtNLM"/>
    </source>
</evidence>
<feature type="chain" id="PRO_5037171675" description="Outer membrane protein beta-barrel domain-containing protein" evidence="1">
    <location>
        <begin position="26"/>
        <end position="234"/>
    </location>
</feature>
<sequence>MRKTLVTTAVALASVPTFGISSAVAQTEVSANVGFVSDYRYRGISQSDRKPAVQGGFDLEHDSGLYAGIWGSSISWLGTGSGAEIDVYGGYTGEVGDFFYDVGVLHYNYPGGKASGSPNPNTTEAYIGGGWGPVSLTYYHSFTNLFGAEKSKGSHYLVAAFEYEVVENLTFDAHVGRQKVKGPDGGSYTDYGVGLTYAIGGFDVGLHYIDTSGRLVKGVKDAKGTAVLSVSRTF</sequence>
<evidence type="ECO:0000256" key="1">
    <source>
        <dbReference type="SAM" id="SignalP"/>
    </source>
</evidence>
<dbReference type="EMBL" id="WTVM01000030">
    <property type="protein sequence ID" value="NMG02704.1"/>
    <property type="molecule type" value="Genomic_DNA"/>
</dbReference>
<keyword evidence="1" id="KW-0732">Signal</keyword>
<accession>A0A972F6Y4</accession>
<dbReference type="NCBIfam" id="TIGR02001">
    <property type="entry name" value="gcw_chp"/>
    <property type="match status" value="1"/>
</dbReference>
<evidence type="ECO:0000313" key="2">
    <source>
        <dbReference type="EMBL" id="NMG02704.1"/>
    </source>
</evidence>
<protein>
    <recommendedName>
        <fullName evidence="4">Outer membrane protein beta-barrel domain-containing protein</fullName>
    </recommendedName>
</protein>
<dbReference type="Proteomes" id="UP000599523">
    <property type="component" value="Unassembled WGS sequence"/>
</dbReference>
<gene>
    <name evidence="2" type="ORF">GPA21_06935</name>
</gene>
<dbReference type="AlphaFoldDB" id="A0A972F6Y4"/>
<reference evidence="2" key="1">
    <citation type="submission" date="2019-12" db="EMBL/GenBank/DDBJ databases">
        <title>Comparative genomics gives insights into the taxonomy of the Azoarcus-Aromatoleum group and reveals separate origins of nif in the plant-associated Azoarcus and non-plant-associated Aromatoleum sub-groups.</title>
        <authorList>
            <person name="Lafos M."/>
            <person name="Maluk M."/>
            <person name="Batista M."/>
            <person name="Junghare M."/>
            <person name="Carmona M."/>
            <person name="Faoro H."/>
            <person name="Cruz L.M."/>
            <person name="Battistoni F."/>
            <person name="De Souza E."/>
            <person name="Pedrosa F."/>
            <person name="Chen W.-M."/>
            <person name="Poole P.S."/>
            <person name="Dixon R.A."/>
            <person name="James E.K."/>
        </authorList>
    </citation>
    <scope>NUCLEOTIDE SEQUENCE</scope>
    <source>
        <strain evidence="2">NSC3</strain>
    </source>
</reference>
<dbReference type="Pfam" id="PF09694">
    <property type="entry name" value="Gcw_chp"/>
    <property type="match status" value="1"/>
</dbReference>
<comment type="caution">
    <text evidence="2">The sequence shown here is derived from an EMBL/GenBank/DDBJ whole genome shotgun (WGS) entry which is preliminary data.</text>
</comment>
<dbReference type="RefSeq" id="WP_168987485.1">
    <property type="nucleotide sequence ID" value="NZ_CAWPHM010000233.1"/>
</dbReference>
<name>A0A972F6Y4_9RHOO</name>
<dbReference type="InterPro" id="IPR010239">
    <property type="entry name" value="CHP02001"/>
</dbReference>
<evidence type="ECO:0000313" key="3">
    <source>
        <dbReference type="Proteomes" id="UP000599523"/>
    </source>
</evidence>
<organism evidence="2 3">
    <name type="scientific">Azoarcus taiwanensis</name>
    <dbReference type="NCBI Taxonomy" id="666964"/>
    <lineage>
        <taxon>Bacteria</taxon>
        <taxon>Pseudomonadati</taxon>
        <taxon>Pseudomonadota</taxon>
        <taxon>Betaproteobacteria</taxon>
        <taxon>Rhodocyclales</taxon>
        <taxon>Zoogloeaceae</taxon>
        <taxon>Azoarcus</taxon>
    </lineage>
</organism>
<feature type="signal peptide" evidence="1">
    <location>
        <begin position="1"/>
        <end position="25"/>
    </location>
</feature>